<dbReference type="InterPro" id="IPR011042">
    <property type="entry name" value="6-blade_b-propeller_TolB-like"/>
</dbReference>
<dbReference type="PANTHER" id="PTHR47572:SF4">
    <property type="entry name" value="LACTONASE DRP35"/>
    <property type="match status" value="1"/>
</dbReference>
<evidence type="ECO:0000256" key="1">
    <source>
        <dbReference type="ARBA" id="ARBA00022801"/>
    </source>
</evidence>
<evidence type="ECO:0000259" key="2">
    <source>
        <dbReference type="Pfam" id="PF08450"/>
    </source>
</evidence>
<dbReference type="Proteomes" id="UP001268089">
    <property type="component" value="Unassembled WGS sequence"/>
</dbReference>
<keyword evidence="1 3" id="KW-0378">Hydrolase</keyword>
<feature type="domain" description="SMP-30/Gluconolactonase/LRE-like region" evidence="2">
    <location>
        <begin position="35"/>
        <end position="290"/>
    </location>
</feature>
<dbReference type="EMBL" id="JAVDXO010000002">
    <property type="protein sequence ID" value="MDR7306281.1"/>
    <property type="molecule type" value="Genomic_DNA"/>
</dbReference>
<proteinExistence type="predicted"/>
<dbReference type="SUPFAM" id="SSF63829">
    <property type="entry name" value="Calcium-dependent phosphotriesterase"/>
    <property type="match status" value="1"/>
</dbReference>
<dbReference type="EC" id="3.1.1.17" evidence="3"/>
<dbReference type="InterPro" id="IPR051262">
    <property type="entry name" value="SMP-30/CGR1_Lactonase"/>
</dbReference>
<sequence length="319" mass="34077">MGTVRTKNFIDARHPHFATLFAGAPPEQLASGCKWAEGPAYLAQQRCVVWSDIPNDRMLRWDEVTGGVSIYRSPARYTNGHTLDHEGRLISCEHGSRSVTRLEHDGSTTVLASHWQGKRLNSPNDVVVARDGAIWFTDPAYGIDSDYEGHKADSEIGACHVYRVDPASGTCETVLTDFARPNGLAFNADESLLYVADTGRTHVADGPKHIRVFTVGAGYALSGGALFANCDVGLFDGFRVDALGRVWTSAGDGVHCYAPSGALLGKVLLPEPAANLVFGGVGGSDLFVCATSALYRVRLASDWATSSASMNMAATSKPV</sequence>
<dbReference type="Pfam" id="PF08450">
    <property type="entry name" value="SGL"/>
    <property type="match status" value="1"/>
</dbReference>
<evidence type="ECO:0000313" key="3">
    <source>
        <dbReference type="EMBL" id="MDR7306281.1"/>
    </source>
</evidence>
<dbReference type="GO" id="GO:0004341">
    <property type="term" value="F:gluconolactonase activity"/>
    <property type="evidence" value="ECO:0007669"/>
    <property type="project" value="UniProtKB-EC"/>
</dbReference>
<name>A0ABU1ZMU8_9BURK</name>
<accession>A0ABU1ZMU8</accession>
<keyword evidence="4" id="KW-1185">Reference proteome</keyword>
<dbReference type="InterPro" id="IPR013658">
    <property type="entry name" value="SGL"/>
</dbReference>
<dbReference type="RefSeq" id="WP_409034254.1">
    <property type="nucleotide sequence ID" value="NZ_JAVDXO010000002.1"/>
</dbReference>
<dbReference type="PANTHER" id="PTHR47572">
    <property type="entry name" value="LIPOPROTEIN-RELATED"/>
    <property type="match status" value="1"/>
</dbReference>
<dbReference type="Gene3D" id="2.120.10.30">
    <property type="entry name" value="TolB, C-terminal domain"/>
    <property type="match status" value="1"/>
</dbReference>
<gene>
    <name evidence="3" type="ORF">J2X15_001559</name>
</gene>
<comment type="caution">
    <text evidence="3">The sequence shown here is derived from an EMBL/GenBank/DDBJ whole genome shotgun (WGS) entry which is preliminary data.</text>
</comment>
<evidence type="ECO:0000313" key="4">
    <source>
        <dbReference type="Proteomes" id="UP001268089"/>
    </source>
</evidence>
<organism evidence="3 4">
    <name type="scientific">Rhodoferax saidenbachensis</name>
    <dbReference type="NCBI Taxonomy" id="1484693"/>
    <lineage>
        <taxon>Bacteria</taxon>
        <taxon>Pseudomonadati</taxon>
        <taxon>Pseudomonadota</taxon>
        <taxon>Betaproteobacteria</taxon>
        <taxon>Burkholderiales</taxon>
        <taxon>Comamonadaceae</taxon>
        <taxon>Rhodoferax</taxon>
    </lineage>
</organism>
<protein>
    <submittedName>
        <fullName evidence="3">Gluconolactonase</fullName>
        <ecNumber evidence="3">3.1.1.17</ecNumber>
    </submittedName>
</protein>
<reference evidence="3 4" key="1">
    <citation type="submission" date="2023-07" db="EMBL/GenBank/DDBJ databases">
        <title>Sorghum-associated microbial communities from plants grown in Nebraska, USA.</title>
        <authorList>
            <person name="Schachtman D."/>
        </authorList>
    </citation>
    <scope>NUCLEOTIDE SEQUENCE [LARGE SCALE GENOMIC DNA]</scope>
    <source>
        <strain evidence="3 4">BE308</strain>
    </source>
</reference>